<reference evidence="1 2" key="1">
    <citation type="submission" date="2021-06" db="EMBL/GenBank/DDBJ databases">
        <authorList>
            <person name="Palmer J.M."/>
        </authorList>
    </citation>
    <scope>NUCLEOTIDE SEQUENCE [LARGE SCALE GENOMIC DNA]</scope>
    <source>
        <strain evidence="1 2">MEX-2019</strain>
        <tissue evidence="1">Muscle</tissue>
    </source>
</reference>
<dbReference type="EMBL" id="JAHHUM010002972">
    <property type="protein sequence ID" value="KAK5599011.1"/>
    <property type="molecule type" value="Genomic_DNA"/>
</dbReference>
<name>A0AAV9QNG1_9TELE</name>
<dbReference type="Proteomes" id="UP001311232">
    <property type="component" value="Unassembled WGS sequence"/>
</dbReference>
<keyword evidence="2" id="KW-1185">Reference proteome</keyword>
<organism evidence="1 2">
    <name type="scientific">Crenichthys baileyi</name>
    <name type="common">White River springfish</name>
    <dbReference type="NCBI Taxonomy" id="28760"/>
    <lineage>
        <taxon>Eukaryota</taxon>
        <taxon>Metazoa</taxon>
        <taxon>Chordata</taxon>
        <taxon>Craniata</taxon>
        <taxon>Vertebrata</taxon>
        <taxon>Euteleostomi</taxon>
        <taxon>Actinopterygii</taxon>
        <taxon>Neopterygii</taxon>
        <taxon>Teleostei</taxon>
        <taxon>Neoteleostei</taxon>
        <taxon>Acanthomorphata</taxon>
        <taxon>Ovalentaria</taxon>
        <taxon>Atherinomorphae</taxon>
        <taxon>Cyprinodontiformes</taxon>
        <taxon>Goodeidae</taxon>
        <taxon>Crenichthys</taxon>
    </lineage>
</organism>
<feature type="non-terminal residue" evidence="1">
    <location>
        <position position="125"/>
    </location>
</feature>
<evidence type="ECO:0000313" key="2">
    <source>
        <dbReference type="Proteomes" id="UP001311232"/>
    </source>
</evidence>
<protein>
    <submittedName>
        <fullName evidence="1">Uncharacterized protein</fullName>
    </submittedName>
</protein>
<proteinExistence type="predicted"/>
<dbReference type="AlphaFoldDB" id="A0AAV9QNG1"/>
<comment type="caution">
    <text evidence="1">The sequence shown here is derived from an EMBL/GenBank/DDBJ whole genome shotgun (WGS) entry which is preliminary data.</text>
</comment>
<sequence>MEFCRKFNLDGSHPPLLRPVTPPCIPTPTNQLRVRISSSANHRPRLCFKDLHLRTSSLFKLSCDPPPPYLHHLASLVLLISQSPQASTTTSVAASLSLAAGTNVSSDWPTRQACRAVVPNAVFRA</sequence>
<gene>
    <name evidence="1" type="ORF">CRENBAI_000208</name>
</gene>
<accession>A0AAV9QNG1</accession>
<evidence type="ECO:0000313" key="1">
    <source>
        <dbReference type="EMBL" id="KAK5599011.1"/>
    </source>
</evidence>